<evidence type="ECO:0000256" key="1">
    <source>
        <dbReference type="SAM" id="MobiDB-lite"/>
    </source>
</evidence>
<feature type="compositionally biased region" description="Basic and acidic residues" evidence="1">
    <location>
        <begin position="54"/>
        <end position="68"/>
    </location>
</feature>
<sequence length="103" mass="11821">MVNFCSPPKNALLLMRCRSDPVKVADLANQVRERQMSLDDGACGGREEDEEEEERRREVVVPETPKEEELVEDSEEGLKIHEEEIEAMIIKHIENYLRNAVVG</sequence>
<organism evidence="2 3">
    <name type="scientific">Eruca vesicaria subsp. sativa</name>
    <name type="common">Garden rocket</name>
    <name type="synonym">Eruca sativa</name>
    <dbReference type="NCBI Taxonomy" id="29727"/>
    <lineage>
        <taxon>Eukaryota</taxon>
        <taxon>Viridiplantae</taxon>
        <taxon>Streptophyta</taxon>
        <taxon>Embryophyta</taxon>
        <taxon>Tracheophyta</taxon>
        <taxon>Spermatophyta</taxon>
        <taxon>Magnoliopsida</taxon>
        <taxon>eudicotyledons</taxon>
        <taxon>Gunneridae</taxon>
        <taxon>Pentapetalae</taxon>
        <taxon>rosids</taxon>
        <taxon>malvids</taxon>
        <taxon>Brassicales</taxon>
        <taxon>Brassicaceae</taxon>
        <taxon>Brassiceae</taxon>
        <taxon>Eruca</taxon>
    </lineage>
</organism>
<dbReference type="AlphaFoldDB" id="A0ABC8K1E6"/>
<dbReference type="Proteomes" id="UP001642260">
    <property type="component" value="Unassembled WGS sequence"/>
</dbReference>
<dbReference type="PANTHER" id="PTHR33448:SF4">
    <property type="entry name" value="CHLOROPLAST PROTEIN HCF243"/>
    <property type="match status" value="1"/>
</dbReference>
<comment type="caution">
    <text evidence="2">The sequence shown here is derived from an EMBL/GenBank/DDBJ whole genome shotgun (WGS) entry which is preliminary data.</text>
</comment>
<evidence type="ECO:0000313" key="2">
    <source>
        <dbReference type="EMBL" id="CAH8349243.1"/>
    </source>
</evidence>
<reference evidence="2 3" key="1">
    <citation type="submission" date="2022-03" db="EMBL/GenBank/DDBJ databases">
        <authorList>
            <person name="Macdonald S."/>
            <person name="Ahmed S."/>
            <person name="Newling K."/>
        </authorList>
    </citation>
    <scope>NUCLEOTIDE SEQUENCE [LARGE SCALE GENOMIC DNA]</scope>
</reference>
<protein>
    <submittedName>
        <fullName evidence="2">Uncharacterized protein</fullName>
    </submittedName>
</protein>
<keyword evidence="3" id="KW-1185">Reference proteome</keyword>
<feature type="region of interest" description="Disordered" evidence="1">
    <location>
        <begin position="35"/>
        <end position="78"/>
    </location>
</feature>
<dbReference type="PANTHER" id="PTHR33448">
    <property type="entry name" value="CHLOROPLAST PROTEIN HCF243-RELATED"/>
    <property type="match status" value="1"/>
</dbReference>
<proteinExistence type="predicted"/>
<gene>
    <name evidence="2" type="ORF">ERUC_LOCUS17609</name>
</gene>
<dbReference type="EMBL" id="CAKOAT010162933">
    <property type="protein sequence ID" value="CAH8349243.1"/>
    <property type="molecule type" value="Genomic_DNA"/>
</dbReference>
<evidence type="ECO:0000313" key="3">
    <source>
        <dbReference type="Proteomes" id="UP001642260"/>
    </source>
</evidence>
<name>A0ABC8K1E6_ERUVS</name>
<accession>A0ABC8K1E6</accession>